<comment type="subcellular location">
    <subcellularLocation>
        <location evidence="1">Membrane</location>
        <topology evidence="1">Lipid-anchor</topology>
    </subcellularLocation>
</comment>
<feature type="signal peptide" evidence="7">
    <location>
        <begin position="1"/>
        <end position="35"/>
    </location>
</feature>
<dbReference type="PROSITE" id="PS51318">
    <property type="entry name" value="TAT"/>
    <property type="match status" value="1"/>
</dbReference>
<comment type="similarity">
    <text evidence="2">Belongs to the NlpA lipoprotein family.</text>
</comment>
<dbReference type="AlphaFoldDB" id="A0A9D2ZT11"/>
<evidence type="ECO:0000256" key="1">
    <source>
        <dbReference type="ARBA" id="ARBA00004635"/>
    </source>
</evidence>
<dbReference type="GO" id="GO:0016020">
    <property type="term" value="C:membrane"/>
    <property type="evidence" value="ECO:0007669"/>
    <property type="project" value="UniProtKB-SubCell"/>
</dbReference>
<evidence type="ECO:0008006" key="10">
    <source>
        <dbReference type="Google" id="ProtNLM"/>
    </source>
</evidence>
<gene>
    <name evidence="8" type="ORF">H9908_04830</name>
</gene>
<evidence type="ECO:0000313" key="9">
    <source>
        <dbReference type="Proteomes" id="UP000823908"/>
    </source>
</evidence>
<evidence type="ECO:0000256" key="2">
    <source>
        <dbReference type="ARBA" id="ARBA00008973"/>
    </source>
</evidence>
<proteinExistence type="inferred from homology"/>
<evidence type="ECO:0000313" key="8">
    <source>
        <dbReference type="EMBL" id="HJD51171.1"/>
    </source>
</evidence>
<accession>A0A9D2ZT11</accession>
<dbReference type="Proteomes" id="UP000823908">
    <property type="component" value="Unassembled WGS sequence"/>
</dbReference>
<evidence type="ECO:0000256" key="4">
    <source>
        <dbReference type="ARBA" id="ARBA00023136"/>
    </source>
</evidence>
<dbReference type="SUPFAM" id="SSF53850">
    <property type="entry name" value="Periplasmic binding protein-like II"/>
    <property type="match status" value="1"/>
</dbReference>
<keyword evidence="4" id="KW-0472">Membrane</keyword>
<evidence type="ECO:0000256" key="3">
    <source>
        <dbReference type="ARBA" id="ARBA00022729"/>
    </source>
</evidence>
<dbReference type="Gene3D" id="3.40.190.10">
    <property type="entry name" value="Periplasmic binding protein-like II"/>
    <property type="match status" value="2"/>
</dbReference>
<dbReference type="Pfam" id="PF03180">
    <property type="entry name" value="Lipoprotein_9"/>
    <property type="match status" value="1"/>
</dbReference>
<organism evidence="8 9">
    <name type="scientific">Candidatus Rothia avistercoris</name>
    <dbReference type="NCBI Taxonomy" id="2840479"/>
    <lineage>
        <taxon>Bacteria</taxon>
        <taxon>Bacillati</taxon>
        <taxon>Actinomycetota</taxon>
        <taxon>Actinomycetes</taxon>
        <taxon>Micrococcales</taxon>
        <taxon>Micrococcaceae</taxon>
        <taxon>Rothia</taxon>
    </lineage>
</organism>
<reference evidence="8" key="1">
    <citation type="journal article" date="2021" name="PeerJ">
        <title>Extensive microbial diversity within the chicken gut microbiome revealed by metagenomics and culture.</title>
        <authorList>
            <person name="Gilroy R."/>
            <person name="Ravi A."/>
            <person name="Getino M."/>
            <person name="Pursley I."/>
            <person name="Horton D.L."/>
            <person name="Alikhan N.F."/>
            <person name="Baker D."/>
            <person name="Gharbi K."/>
            <person name="Hall N."/>
            <person name="Watson M."/>
            <person name="Adriaenssens E.M."/>
            <person name="Foster-Nyarko E."/>
            <person name="Jarju S."/>
            <person name="Secka A."/>
            <person name="Antonio M."/>
            <person name="Oren A."/>
            <person name="Chaudhuri R.R."/>
            <person name="La Ragione R."/>
            <person name="Hildebrand F."/>
            <person name="Pallen M.J."/>
        </authorList>
    </citation>
    <scope>NUCLEOTIDE SEQUENCE</scope>
    <source>
        <strain evidence="8">ChiHjej10B9-4811</strain>
    </source>
</reference>
<protein>
    <recommendedName>
        <fullName evidence="10">Lipoprotein</fullName>
    </recommendedName>
</protein>
<keyword evidence="3 7" id="KW-0732">Signal</keyword>
<reference evidence="8" key="2">
    <citation type="submission" date="2021-04" db="EMBL/GenBank/DDBJ databases">
        <authorList>
            <person name="Gilroy R."/>
        </authorList>
    </citation>
    <scope>NUCLEOTIDE SEQUENCE</scope>
    <source>
        <strain evidence="8">ChiHjej10B9-4811</strain>
    </source>
</reference>
<dbReference type="PANTHER" id="PTHR30429">
    <property type="entry name" value="D-METHIONINE-BINDING LIPOPROTEIN METQ"/>
    <property type="match status" value="1"/>
</dbReference>
<comment type="caution">
    <text evidence="8">The sequence shown here is derived from an EMBL/GenBank/DDBJ whole genome shotgun (WGS) entry which is preliminary data.</text>
</comment>
<evidence type="ECO:0000256" key="7">
    <source>
        <dbReference type="SAM" id="SignalP"/>
    </source>
</evidence>
<keyword evidence="6" id="KW-0449">Lipoprotein</keyword>
<dbReference type="InterPro" id="IPR004872">
    <property type="entry name" value="Lipoprotein_NlpA"/>
</dbReference>
<feature type="chain" id="PRO_5038723671" description="Lipoprotein" evidence="7">
    <location>
        <begin position="36"/>
        <end position="296"/>
    </location>
</feature>
<evidence type="ECO:0000256" key="6">
    <source>
        <dbReference type="ARBA" id="ARBA00023288"/>
    </source>
</evidence>
<name>A0A9D2ZT11_9MICC</name>
<dbReference type="InterPro" id="IPR006311">
    <property type="entry name" value="TAT_signal"/>
</dbReference>
<keyword evidence="5" id="KW-0564">Palmitate</keyword>
<sequence>MTTTSQISLTRRQALLGSGLGLATALGLSACGAQSASNSTGKTITIVATESAPFQEPVNIAKEILAEQGWELKPTFVTDIVQPNLEVAQGKYDVNYFQHVAYLEQFNEDKGLDNIPLFYEYTSPAGLWSAHYASLDELPDGAKIALPVDTSNNGRGLKLLEQAGLLTLTEGKSVIHLSQRDIIENPRNLEFVEVDQQSLSQTYEDVDAGFLFVRLAAEIGLTPDDAVAFETTEDALPYICVVASRPDFAGTEKAKVLQEAFHSERVREWFENYIGGVLETPWDRDIESDIASWKNA</sequence>
<evidence type="ECO:0000256" key="5">
    <source>
        <dbReference type="ARBA" id="ARBA00023139"/>
    </source>
</evidence>
<dbReference type="PANTHER" id="PTHR30429:SF0">
    <property type="entry name" value="METHIONINE-BINDING LIPOPROTEIN METQ"/>
    <property type="match status" value="1"/>
</dbReference>
<dbReference type="EMBL" id="DWUS01000109">
    <property type="protein sequence ID" value="HJD51171.1"/>
    <property type="molecule type" value="Genomic_DNA"/>
</dbReference>